<protein>
    <submittedName>
        <fullName evidence="1">Uncharacterized protein</fullName>
    </submittedName>
</protein>
<dbReference type="PROSITE" id="PS51257">
    <property type="entry name" value="PROKAR_LIPOPROTEIN"/>
    <property type="match status" value="1"/>
</dbReference>
<dbReference type="AlphaFoldDB" id="A0A6B0U0Q7"/>
<name>A0A6B0U0Q7_IXORI</name>
<dbReference type="EMBL" id="GIFC01003969">
    <property type="protein sequence ID" value="MXU86052.1"/>
    <property type="molecule type" value="Transcribed_RNA"/>
</dbReference>
<organism evidence="1">
    <name type="scientific">Ixodes ricinus</name>
    <name type="common">Common tick</name>
    <name type="synonym">Acarus ricinus</name>
    <dbReference type="NCBI Taxonomy" id="34613"/>
    <lineage>
        <taxon>Eukaryota</taxon>
        <taxon>Metazoa</taxon>
        <taxon>Ecdysozoa</taxon>
        <taxon>Arthropoda</taxon>
        <taxon>Chelicerata</taxon>
        <taxon>Arachnida</taxon>
        <taxon>Acari</taxon>
        <taxon>Parasitiformes</taxon>
        <taxon>Ixodida</taxon>
        <taxon>Ixodoidea</taxon>
        <taxon>Ixodidae</taxon>
        <taxon>Ixodinae</taxon>
        <taxon>Ixodes</taxon>
    </lineage>
</organism>
<accession>A0A6B0U0Q7</accession>
<evidence type="ECO:0000313" key="1">
    <source>
        <dbReference type="EMBL" id="MXU86052.1"/>
    </source>
</evidence>
<proteinExistence type="predicted"/>
<sequence>MRVCIQFFKANSSGLALLVSCHTGQTTGCALLRVLTRSEESQDVLSCHKYNALIAVNLLGSHLWSLQSSEVELRSSHDSRFRIHAFSWN</sequence>
<reference evidence="1" key="1">
    <citation type="submission" date="2019-12" db="EMBL/GenBank/DDBJ databases">
        <title>An insight into the sialome of adult female Ixodes ricinus ticks feeding for 6 days.</title>
        <authorList>
            <person name="Perner J."/>
            <person name="Ribeiro J.M.C."/>
        </authorList>
    </citation>
    <scope>NUCLEOTIDE SEQUENCE</scope>
    <source>
        <strain evidence="1">Semi-engorged</strain>
        <tissue evidence="1">Salivary glands</tissue>
    </source>
</reference>